<gene>
    <name evidence="5" type="ORF">FXF69_37445</name>
</gene>
<keyword evidence="6" id="KW-1185">Reference proteome</keyword>
<name>A0A5D0NA09_9ACTN</name>
<reference evidence="5 6" key="1">
    <citation type="submission" date="2019-08" db="EMBL/GenBank/DDBJ databases">
        <title>Actinomadura sp. nov. CYP1-5 isolated from mountain soil.</title>
        <authorList>
            <person name="Songsumanus A."/>
            <person name="Kuncharoen N."/>
            <person name="Kudo T."/>
            <person name="Yuki M."/>
            <person name="Igarashi Y."/>
            <person name="Tanasupawat S."/>
        </authorList>
    </citation>
    <scope>NUCLEOTIDE SEQUENCE [LARGE SCALE GENOMIC DNA]</scope>
    <source>
        <strain evidence="5 6">JCM 14158</strain>
    </source>
</reference>
<dbReference type="InterPro" id="IPR028082">
    <property type="entry name" value="Peripla_BP_I"/>
</dbReference>
<sequence>MRITKILLAAALAAPLAGCGDSGIGTAATDDPINIASVSTLSGPVTFPESSLAARAVFDDVNDKGGINGRKIVYTMADDKGDPAGAALAGRDVIERKRAVALAGGASLLDCQVNGAQYARSKITDVRGVGVDPGCFSSANISPVNTGPFFGSTVTLYYASETLKLNKLCVFLSIIGGTAEAYKEGVARWSRLTGKKPLIMDLSLATAPSNFAPYIQRARTAGCEAVLFNGVEPELIGWVKAAQKQNVTDIKWLFLAPAYTEEVAKALGSSGRNVIALSEFEPYTESASRANREWRTTMEEHKVPLTAFAQGGYLAAKHLVTVLRSIKGDITRESVTEAMKTLRPLPSAMTGTPFAFGPGDAHASNLAAKFVQPDGQGGWAVLTSDWIKLPNG</sequence>
<dbReference type="RefSeq" id="WP_067897183.1">
    <property type="nucleotide sequence ID" value="NZ_VSFG01000011.1"/>
</dbReference>
<dbReference type="InterPro" id="IPR028081">
    <property type="entry name" value="Leu-bd"/>
</dbReference>
<organism evidence="5 6">
    <name type="scientific">Actinomadura chibensis</name>
    <dbReference type="NCBI Taxonomy" id="392828"/>
    <lineage>
        <taxon>Bacteria</taxon>
        <taxon>Bacillati</taxon>
        <taxon>Actinomycetota</taxon>
        <taxon>Actinomycetes</taxon>
        <taxon>Streptosporangiales</taxon>
        <taxon>Thermomonosporaceae</taxon>
        <taxon>Actinomadura</taxon>
    </lineage>
</organism>
<comment type="caution">
    <text evidence="5">The sequence shown here is derived from an EMBL/GenBank/DDBJ whole genome shotgun (WGS) entry which is preliminary data.</text>
</comment>
<feature type="signal peptide" evidence="3">
    <location>
        <begin position="1"/>
        <end position="27"/>
    </location>
</feature>
<evidence type="ECO:0000313" key="5">
    <source>
        <dbReference type="EMBL" id="TYB41192.1"/>
    </source>
</evidence>
<keyword evidence="2 3" id="KW-0732">Signal</keyword>
<evidence type="ECO:0000259" key="4">
    <source>
        <dbReference type="Pfam" id="PF13458"/>
    </source>
</evidence>
<dbReference type="CDD" id="cd06341">
    <property type="entry name" value="PBP1_ABC_ligand_binding-like"/>
    <property type="match status" value="1"/>
</dbReference>
<dbReference type="AlphaFoldDB" id="A0A5D0NA09"/>
<dbReference type="PANTHER" id="PTHR47235:SF1">
    <property type="entry name" value="BLR6548 PROTEIN"/>
    <property type="match status" value="1"/>
</dbReference>
<dbReference type="STRING" id="1220554.GCA_001552135_05409"/>
<evidence type="ECO:0000256" key="3">
    <source>
        <dbReference type="SAM" id="SignalP"/>
    </source>
</evidence>
<accession>A0A5D0NA09</accession>
<evidence type="ECO:0000256" key="2">
    <source>
        <dbReference type="ARBA" id="ARBA00022729"/>
    </source>
</evidence>
<feature type="chain" id="PRO_5023026566" evidence="3">
    <location>
        <begin position="28"/>
        <end position="392"/>
    </location>
</feature>
<dbReference type="EMBL" id="VSFG01000011">
    <property type="protein sequence ID" value="TYB41192.1"/>
    <property type="molecule type" value="Genomic_DNA"/>
</dbReference>
<evidence type="ECO:0000313" key="6">
    <source>
        <dbReference type="Proteomes" id="UP000323380"/>
    </source>
</evidence>
<proteinExistence type="inferred from homology"/>
<dbReference type="Pfam" id="PF13458">
    <property type="entry name" value="Peripla_BP_6"/>
    <property type="match status" value="1"/>
</dbReference>
<comment type="similarity">
    <text evidence="1">Belongs to the leucine-binding protein family.</text>
</comment>
<dbReference type="Gene3D" id="3.40.50.2300">
    <property type="match status" value="2"/>
</dbReference>
<evidence type="ECO:0000256" key="1">
    <source>
        <dbReference type="ARBA" id="ARBA00010062"/>
    </source>
</evidence>
<protein>
    <submittedName>
        <fullName evidence="5">ABC transporter substrate-binding protein</fullName>
    </submittedName>
</protein>
<dbReference type="Proteomes" id="UP000323380">
    <property type="component" value="Unassembled WGS sequence"/>
</dbReference>
<dbReference type="PANTHER" id="PTHR47235">
    <property type="entry name" value="BLR6548 PROTEIN"/>
    <property type="match status" value="1"/>
</dbReference>
<feature type="domain" description="Leucine-binding protein" evidence="4">
    <location>
        <begin position="32"/>
        <end position="365"/>
    </location>
</feature>
<dbReference type="SUPFAM" id="SSF53822">
    <property type="entry name" value="Periplasmic binding protein-like I"/>
    <property type="match status" value="1"/>
</dbReference>